<dbReference type="InterPro" id="IPR002931">
    <property type="entry name" value="Transglutaminase-like"/>
</dbReference>
<sequence>MKKLLLALLLPGLAFCQMKTITATSNLVDIKDGDDFKKGQWSIMPDVNPDVFTTNNEKVTFITDKESVSVKLKAGEKYDFIVLLNGKEAHTRIERMPDYIDRLKKGSKYNTSDNRSVPAFTYQDMNDPNLVKLRKDYKLDSIAGQGNEVSKIINLMNWVHNTIRHDGSSNNPDGRNADNIIKVCKSEDRGVNCRMMATVLNECYLAMGFKSRYITCMPKDLKFDDCHVINIVYSNELNKWLWMDPTFDAYVMDEKGTLLSVEEVRERLVKNKPLILNPNANWNRRSSQTKDYYLDYYMAKNLYRIQAVAYSCYDSETENSTKEIAMIELLPLDGLNQSPQKKEIALGSGTRFIQYITNNSATFWAKP</sequence>
<feature type="signal peptide" evidence="1">
    <location>
        <begin position="1"/>
        <end position="16"/>
    </location>
</feature>
<reference evidence="3 4" key="1">
    <citation type="submission" date="2019-01" db="EMBL/GenBank/DDBJ databases">
        <title>Flavobacterium sp. nov.,isolated from freshwater.</title>
        <authorList>
            <person name="Zhang R."/>
            <person name="Du Z.-J."/>
        </authorList>
    </citation>
    <scope>NUCLEOTIDE SEQUENCE [LARGE SCALE GENOMIC DNA]</scope>
    <source>
        <strain evidence="3 4">1E403</strain>
    </source>
</reference>
<dbReference type="InterPro" id="IPR038765">
    <property type="entry name" value="Papain-like_cys_pep_sf"/>
</dbReference>
<dbReference type="AlphaFoldDB" id="A0A3S3QKL2"/>
<evidence type="ECO:0000313" key="3">
    <source>
        <dbReference type="EMBL" id="RWW99709.1"/>
    </source>
</evidence>
<dbReference type="SUPFAM" id="SSF54001">
    <property type="entry name" value="Cysteine proteinases"/>
    <property type="match status" value="1"/>
</dbReference>
<accession>A0A3S3QKL2</accession>
<keyword evidence="4" id="KW-1185">Reference proteome</keyword>
<proteinExistence type="predicted"/>
<evidence type="ECO:0000256" key="1">
    <source>
        <dbReference type="SAM" id="SignalP"/>
    </source>
</evidence>
<protein>
    <submittedName>
        <fullName evidence="3">Transglutaminase domain-containing protein</fullName>
    </submittedName>
</protein>
<dbReference type="Pfam" id="PF01841">
    <property type="entry name" value="Transglut_core"/>
    <property type="match status" value="1"/>
</dbReference>
<dbReference type="EMBL" id="SBII01000008">
    <property type="protein sequence ID" value="RWW99709.1"/>
    <property type="molecule type" value="Genomic_DNA"/>
</dbReference>
<dbReference type="RefSeq" id="WP_128390258.1">
    <property type="nucleotide sequence ID" value="NZ_SBII01000008.1"/>
</dbReference>
<evidence type="ECO:0000259" key="2">
    <source>
        <dbReference type="Pfam" id="PF01841"/>
    </source>
</evidence>
<organism evidence="3 4">
    <name type="scientific">Flavobacterium cerinum</name>
    <dbReference type="NCBI Taxonomy" id="2502784"/>
    <lineage>
        <taxon>Bacteria</taxon>
        <taxon>Pseudomonadati</taxon>
        <taxon>Bacteroidota</taxon>
        <taxon>Flavobacteriia</taxon>
        <taxon>Flavobacteriales</taxon>
        <taxon>Flavobacteriaceae</taxon>
        <taxon>Flavobacterium</taxon>
    </lineage>
</organism>
<dbReference type="OrthoDB" id="5166556at2"/>
<feature type="domain" description="Transglutaminase-like" evidence="2">
    <location>
        <begin position="142"/>
        <end position="245"/>
    </location>
</feature>
<comment type="caution">
    <text evidence="3">The sequence shown here is derived from an EMBL/GenBank/DDBJ whole genome shotgun (WGS) entry which is preliminary data.</text>
</comment>
<name>A0A3S3QKL2_9FLAO</name>
<dbReference type="Proteomes" id="UP000287527">
    <property type="component" value="Unassembled WGS sequence"/>
</dbReference>
<feature type="chain" id="PRO_5018672758" evidence="1">
    <location>
        <begin position="17"/>
        <end position="367"/>
    </location>
</feature>
<evidence type="ECO:0000313" key="4">
    <source>
        <dbReference type="Proteomes" id="UP000287527"/>
    </source>
</evidence>
<dbReference type="Gene3D" id="3.10.620.30">
    <property type="match status" value="1"/>
</dbReference>
<keyword evidence="1" id="KW-0732">Signal</keyword>
<gene>
    <name evidence="3" type="ORF">EPI11_12210</name>
</gene>